<dbReference type="KEGG" id="gtt:GUITHDRAFT_102419"/>
<keyword evidence="4" id="KW-1185">Reference proteome</keyword>
<feature type="region of interest" description="Disordered" evidence="1">
    <location>
        <begin position="1"/>
        <end position="111"/>
    </location>
</feature>
<dbReference type="RefSeq" id="XP_005838789.1">
    <property type="nucleotide sequence ID" value="XM_005838732.1"/>
</dbReference>
<feature type="compositionally biased region" description="Polar residues" evidence="1">
    <location>
        <begin position="64"/>
        <end position="80"/>
    </location>
</feature>
<name>L1JU45_GUITC</name>
<dbReference type="PaxDb" id="55529-EKX51809"/>
<dbReference type="GeneID" id="17308594"/>
<evidence type="ECO:0000313" key="2">
    <source>
        <dbReference type="EMBL" id="EKX51809.1"/>
    </source>
</evidence>
<evidence type="ECO:0000313" key="4">
    <source>
        <dbReference type="Proteomes" id="UP000011087"/>
    </source>
</evidence>
<evidence type="ECO:0000313" key="3">
    <source>
        <dbReference type="EnsemblProtists" id="EKX51809"/>
    </source>
</evidence>
<dbReference type="EnsemblProtists" id="EKX51809">
    <property type="protein sequence ID" value="EKX51809"/>
    <property type="gene ID" value="GUITHDRAFT_102419"/>
</dbReference>
<reference evidence="3" key="3">
    <citation type="submission" date="2016-03" db="UniProtKB">
        <authorList>
            <consortium name="EnsemblProtists"/>
        </authorList>
    </citation>
    <scope>IDENTIFICATION</scope>
</reference>
<organism evidence="2">
    <name type="scientific">Guillardia theta (strain CCMP2712)</name>
    <name type="common">Cryptophyte</name>
    <dbReference type="NCBI Taxonomy" id="905079"/>
    <lineage>
        <taxon>Eukaryota</taxon>
        <taxon>Cryptophyceae</taxon>
        <taxon>Pyrenomonadales</taxon>
        <taxon>Geminigeraceae</taxon>
        <taxon>Guillardia</taxon>
    </lineage>
</organism>
<sequence length="139" mass="15467">MHRRNVDDSASKAQAQVQCSSSYMKIVKGEDDGKENQGPQAASRMSCFSPLPNSWSPLRLSKLRSPTNGEESLMRSNLHSQPAWKDPKPSSPGDEDLSQADTPVDYQDYDNFAPIHDASTTKCSFAFSIRELHGTQHIR</sequence>
<reference evidence="4" key="2">
    <citation type="submission" date="2012-11" db="EMBL/GenBank/DDBJ databases">
        <authorList>
            <person name="Kuo A."/>
            <person name="Curtis B.A."/>
            <person name="Tanifuji G."/>
            <person name="Burki F."/>
            <person name="Gruber A."/>
            <person name="Irimia M."/>
            <person name="Maruyama S."/>
            <person name="Arias M.C."/>
            <person name="Ball S.G."/>
            <person name="Gile G.H."/>
            <person name="Hirakawa Y."/>
            <person name="Hopkins J.F."/>
            <person name="Rensing S.A."/>
            <person name="Schmutz J."/>
            <person name="Symeonidi A."/>
            <person name="Elias M."/>
            <person name="Eveleigh R.J."/>
            <person name="Herman E.K."/>
            <person name="Klute M.J."/>
            <person name="Nakayama T."/>
            <person name="Obornik M."/>
            <person name="Reyes-Prieto A."/>
            <person name="Armbrust E.V."/>
            <person name="Aves S.J."/>
            <person name="Beiko R.G."/>
            <person name="Coutinho P."/>
            <person name="Dacks J.B."/>
            <person name="Durnford D.G."/>
            <person name="Fast N.M."/>
            <person name="Green B.R."/>
            <person name="Grisdale C."/>
            <person name="Hempe F."/>
            <person name="Henrissat B."/>
            <person name="Hoppner M.P."/>
            <person name="Ishida K.-I."/>
            <person name="Kim E."/>
            <person name="Koreny L."/>
            <person name="Kroth P.G."/>
            <person name="Liu Y."/>
            <person name="Malik S.-B."/>
            <person name="Maier U.G."/>
            <person name="McRose D."/>
            <person name="Mock T."/>
            <person name="Neilson J.A."/>
            <person name="Onodera N.T."/>
            <person name="Poole A.M."/>
            <person name="Pritham E.J."/>
            <person name="Richards T.A."/>
            <person name="Rocap G."/>
            <person name="Roy S.W."/>
            <person name="Sarai C."/>
            <person name="Schaack S."/>
            <person name="Shirato S."/>
            <person name="Slamovits C.H."/>
            <person name="Spencer D.F."/>
            <person name="Suzuki S."/>
            <person name="Worden A.Z."/>
            <person name="Zauner S."/>
            <person name="Barry K."/>
            <person name="Bell C."/>
            <person name="Bharti A.K."/>
            <person name="Crow J.A."/>
            <person name="Grimwood J."/>
            <person name="Kramer R."/>
            <person name="Lindquist E."/>
            <person name="Lucas S."/>
            <person name="Salamov A."/>
            <person name="McFadden G.I."/>
            <person name="Lane C.E."/>
            <person name="Keeling P.J."/>
            <person name="Gray M.W."/>
            <person name="Grigoriev I.V."/>
            <person name="Archibald J.M."/>
        </authorList>
    </citation>
    <scope>NUCLEOTIDE SEQUENCE</scope>
    <source>
        <strain evidence="4">CCMP2712</strain>
    </source>
</reference>
<dbReference type="Proteomes" id="UP000011087">
    <property type="component" value="Unassembled WGS sequence"/>
</dbReference>
<dbReference type="EMBL" id="JH992974">
    <property type="protein sequence ID" value="EKX51809.1"/>
    <property type="molecule type" value="Genomic_DNA"/>
</dbReference>
<dbReference type="AlphaFoldDB" id="L1JU45"/>
<accession>L1JU45</accession>
<protein>
    <submittedName>
        <fullName evidence="2 3">Uncharacterized protein</fullName>
    </submittedName>
</protein>
<reference evidence="2 4" key="1">
    <citation type="journal article" date="2012" name="Nature">
        <title>Algal genomes reveal evolutionary mosaicism and the fate of nucleomorphs.</title>
        <authorList>
            <consortium name="DOE Joint Genome Institute"/>
            <person name="Curtis B.A."/>
            <person name="Tanifuji G."/>
            <person name="Burki F."/>
            <person name="Gruber A."/>
            <person name="Irimia M."/>
            <person name="Maruyama S."/>
            <person name="Arias M.C."/>
            <person name="Ball S.G."/>
            <person name="Gile G.H."/>
            <person name="Hirakawa Y."/>
            <person name="Hopkins J.F."/>
            <person name="Kuo A."/>
            <person name="Rensing S.A."/>
            <person name="Schmutz J."/>
            <person name="Symeonidi A."/>
            <person name="Elias M."/>
            <person name="Eveleigh R.J."/>
            <person name="Herman E.K."/>
            <person name="Klute M.J."/>
            <person name="Nakayama T."/>
            <person name="Obornik M."/>
            <person name="Reyes-Prieto A."/>
            <person name="Armbrust E.V."/>
            <person name="Aves S.J."/>
            <person name="Beiko R.G."/>
            <person name="Coutinho P."/>
            <person name="Dacks J.B."/>
            <person name="Durnford D.G."/>
            <person name="Fast N.M."/>
            <person name="Green B.R."/>
            <person name="Grisdale C.J."/>
            <person name="Hempel F."/>
            <person name="Henrissat B."/>
            <person name="Hoppner M.P."/>
            <person name="Ishida K."/>
            <person name="Kim E."/>
            <person name="Koreny L."/>
            <person name="Kroth P.G."/>
            <person name="Liu Y."/>
            <person name="Malik S.B."/>
            <person name="Maier U.G."/>
            <person name="McRose D."/>
            <person name="Mock T."/>
            <person name="Neilson J.A."/>
            <person name="Onodera N.T."/>
            <person name="Poole A.M."/>
            <person name="Pritham E.J."/>
            <person name="Richards T.A."/>
            <person name="Rocap G."/>
            <person name="Roy S.W."/>
            <person name="Sarai C."/>
            <person name="Schaack S."/>
            <person name="Shirato S."/>
            <person name="Slamovits C.H."/>
            <person name="Spencer D.F."/>
            <person name="Suzuki S."/>
            <person name="Worden A.Z."/>
            <person name="Zauner S."/>
            <person name="Barry K."/>
            <person name="Bell C."/>
            <person name="Bharti A.K."/>
            <person name="Crow J.A."/>
            <person name="Grimwood J."/>
            <person name="Kramer R."/>
            <person name="Lindquist E."/>
            <person name="Lucas S."/>
            <person name="Salamov A."/>
            <person name="McFadden G.I."/>
            <person name="Lane C.E."/>
            <person name="Keeling P.J."/>
            <person name="Gray M.W."/>
            <person name="Grigoriev I.V."/>
            <person name="Archibald J.M."/>
        </authorList>
    </citation>
    <scope>NUCLEOTIDE SEQUENCE</scope>
    <source>
        <strain evidence="2 4">CCMP2712</strain>
    </source>
</reference>
<feature type="compositionally biased region" description="Basic and acidic residues" evidence="1">
    <location>
        <begin position="1"/>
        <end position="10"/>
    </location>
</feature>
<feature type="compositionally biased region" description="Polar residues" evidence="1">
    <location>
        <begin position="11"/>
        <end position="23"/>
    </location>
</feature>
<dbReference type="HOGENOM" id="CLU_1848877_0_0_1"/>
<gene>
    <name evidence="2" type="ORF">GUITHDRAFT_102419</name>
</gene>
<proteinExistence type="predicted"/>
<evidence type="ECO:0000256" key="1">
    <source>
        <dbReference type="SAM" id="MobiDB-lite"/>
    </source>
</evidence>